<proteinExistence type="predicted"/>
<name>A0A8S5LZ99_9CAUD</name>
<dbReference type="InterPro" id="IPR057700">
    <property type="entry name" value="DUF7940"/>
</dbReference>
<keyword evidence="1" id="KW-0472">Membrane</keyword>
<protein>
    <recommendedName>
        <fullName evidence="3">Holin</fullName>
    </recommendedName>
</protein>
<evidence type="ECO:0000256" key="1">
    <source>
        <dbReference type="SAM" id="Phobius"/>
    </source>
</evidence>
<organism evidence="2">
    <name type="scientific">Siphoviridae sp. cthqG28</name>
    <dbReference type="NCBI Taxonomy" id="2826427"/>
    <lineage>
        <taxon>Viruses</taxon>
        <taxon>Duplodnaviria</taxon>
        <taxon>Heunggongvirae</taxon>
        <taxon>Uroviricota</taxon>
        <taxon>Caudoviricetes</taxon>
    </lineage>
</organism>
<reference evidence="2" key="1">
    <citation type="journal article" date="2021" name="Proc. Natl. Acad. Sci. U.S.A.">
        <title>A Catalog of Tens of Thousands of Viruses from Human Metagenomes Reveals Hidden Associations with Chronic Diseases.</title>
        <authorList>
            <person name="Tisza M.J."/>
            <person name="Buck C.B."/>
        </authorList>
    </citation>
    <scope>NUCLEOTIDE SEQUENCE</scope>
    <source>
        <strain evidence="2">CthqG28</strain>
    </source>
</reference>
<evidence type="ECO:0000313" key="2">
    <source>
        <dbReference type="EMBL" id="DAD75127.1"/>
    </source>
</evidence>
<keyword evidence="1" id="KW-0812">Transmembrane</keyword>
<sequence>MKRISNWLIGIWASFCSLIQLWPDAMVHVWAFMPEDLRSAIPPIAVKAISYSILLASLFGKMHGMKKEIKALKNDQN</sequence>
<dbReference type="EMBL" id="BK014774">
    <property type="protein sequence ID" value="DAD75127.1"/>
    <property type="molecule type" value="Genomic_DNA"/>
</dbReference>
<feature type="transmembrane region" description="Helical" evidence="1">
    <location>
        <begin position="41"/>
        <end position="60"/>
    </location>
</feature>
<accession>A0A8S5LZ99</accession>
<evidence type="ECO:0008006" key="3">
    <source>
        <dbReference type="Google" id="ProtNLM"/>
    </source>
</evidence>
<dbReference type="Pfam" id="PF25612">
    <property type="entry name" value="DUF7940"/>
    <property type="match status" value="1"/>
</dbReference>
<keyword evidence="1" id="KW-1133">Transmembrane helix</keyword>